<dbReference type="Gene3D" id="3.30.450.40">
    <property type="match status" value="1"/>
</dbReference>
<dbReference type="GeneID" id="69982500"/>
<feature type="domain" description="IclR-ED" evidence="5">
    <location>
        <begin position="81"/>
        <end position="264"/>
    </location>
</feature>
<evidence type="ECO:0000259" key="4">
    <source>
        <dbReference type="PROSITE" id="PS51077"/>
    </source>
</evidence>
<dbReference type="PROSITE" id="PS51077">
    <property type="entry name" value="HTH_ICLR"/>
    <property type="match status" value="1"/>
</dbReference>
<dbReference type="Gene3D" id="1.10.10.10">
    <property type="entry name" value="Winged helix-like DNA-binding domain superfamily/Winged helix DNA-binding domain"/>
    <property type="match status" value="1"/>
</dbReference>
<dbReference type="InterPro" id="IPR005471">
    <property type="entry name" value="Tscrpt_reg_IclR_N"/>
</dbReference>
<dbReference type="SUPFAM" id="SSF55781">
    <property type="entry name" value="GAF domain-like"/>
    <property type="match status" value="1"/>
</dbReference>
<feature type="domain" description="HTH iclR-type" evidence="4">
    <location>
        <begin position="18"/>
        <end position="80"/>
    </location>
</feature>
<dbReference type="AlphaFoldDB" id="A0A0J6FKP9"/>
<dbReference type="InterPro" id="IPR029016">
    <property type="entry name" value="GAF-like_dom_sf"/>
</dbReference>
<dbReference type="InterPro" id="IPR036390">
    <property type="entry name" value="WH_DNA-bd_sf"/>
</dbReference>
<dbReference type="PANTHER" id="PTHR30136:SF35">
    <property type="entry name" value="HTH-TYPE TRANSCRIPTIONAL REGULATOR RV1719"/>
    <property type="match status" value="1"/>
</dbReference>
<dbReference type="Proteomes" id="UP000036166">
    <property type="component" value="Unassembled WGS sequence"/>
</dbReference>
<dbReference type="PATRIC" id="fig|328812.4.peg.5583"/>
<dbReference type="GO" id="GO:0003677">
    <property type="term" value="F:DNA binding"/>
    <property type="evidence" value="ECO:0007669"/>
    <property type="project" value="UniProtKB-KW"/>
</dbReference>
<protein>
    <recommendedName>
        <fullName evidence="8">IclR family transcriptional regulator</fullName>
    </recommendedName>
</protein>
<organism evidence="6 7">
    <name type="scientific">Parabacteroides goldsteinii</name>
    <dbReference type="NCBI Taxonomy" id="328812"/>
    <lineage>
        <taxon>Bacteria</taxon>
        <taxon>Pseudomonadati</taxon>
        <taxon>Bacteroidota</taxon>
        <taxon>Bacteroidia</taxon>
        <taxon>Bacteroidales</taxon>
        <taxon>Tannerellaceae</taxon>
        <taxon>Parabacteroides</taxon>
    </lineage>
</organism>
<dbReference type="PROSITE" id="PS51078">
    <property type="entry name" value="ICLR_ED"/>
    <property type="match status" value="1"/>
</dbReference>
<dbReference type="EMBL" id="LFJV01000009">
    <property type="protein sequence ID" value="KMM34992.1"/>
    <property type="molecule type" value="Genomic_DNA"/>
</dbReference>
<dbReference type="GO" id="GO:0045892">
    <property type="term" value="P:negative regulation of DNA-templated transcription"/>
    <property type="evidence" value="ECO:0007669"/>
    <property type="project" value="TreeGrafter"/>
</dbReference>
<dbReference type="InterPro" id="IPR036388">
    <property type="entry name" value="WH-like_DNA-bd_sf"/>
</dbReference>
<comment type="caution">
    <text evidence="6">The sequence shown here is derived from an EMBL/GenBank/DDBJ whole genome shotgun (WGS) entry which is preliminary data.</text>
</comment>
<evidence type="ECO:0000313" key="6">
    <source>
        <dbReference type="EMBL" id="KMM34992.1"/>
    </source>
</evidence>
<dbReference type="SUPFAM" id="SSF46785">
    <property type="entry name" value="Winged helix' DNA-binding domain"/>
    <property type="match status" value="1"/>
</dbReference>
<dbReference type="Pfam" id="PF09339">
    <property type="entry name" value="HTH_IclR"/>
    <property type="match status" value="1"/>
</dbReference>
<evidence type="ECO:0000256" key="2">
    <source>
        <dbReference type="ARBA" id="ARBA00023125"/>
    </source>
</evidence>
<keyword evidence="2" id="KW-0238">DNA-binding</keyword>
<evidence type="ECO:0000259" key="5">
    <source>
        <dbReference type="PROSITE" id="PS51078"/>
    </source>
</evidence>
<evidence type="ECO:0000313" key="7">
    <source>
        <dbReference type="Proteomes" id="UP000036166"/>
    </source>
</evidence>
<evidence type="ECO:0008006" key="8">
    <source>
        <dbReference type="Google" id="ProtNLM"/>
    </source>
</evidence>
<reference evidence="6 7" key="1">
    <citation type="submission" date="2015-06" db="EMBL/GenBank/DDBJ databases">
        <title>Draft Genome Sequence of Parabacteroides goldsteinii with Putative Novel Metallo-Beta-Lactamases Isolated from a Blood Culture from a Human Patient.</title>
        <authorList>
            <person name="Krogh T.J."/>
            <person name="Agergaard C.N."/>
            <person name="Moller-Jensen J."/>
            <person name="Justesen U.S."/>
        </authorList>
    </citation>
    <scope>NUCLEOTIDE SEQUENCE [LARGE SCALE GENOMIC DNA]</scope>
    <source>
        <strain evidence="6 7">910340</strain>
    </source>
</reference>
<dbReference type="GO" id="GO:0003700">
    <property type="term" value="F:DNA-binding transcription factor activity"/>
    <property type="evidence" value="ECO:0007669"/>
    <property type="project" value="TreeGrafter"/>
</dbReference>
<dbReference type="RefSeq" id="WP_048314443.1">
    <property type="nucleotide sequence ID" value="NZ_AP031410.1"/>
</dbReference>
<dbReference type="PANTHER" id="PTHR30136">
    <property type="entry name" value="HELIX-TURN-HELIX TRANSCRIPTIONAL REGULATOR, ICLR FAMILY"/>
    <property type="match status" value="1"/>
</dbReference>
<accession>A0A0J6FKP9</accession>
<sequence>MMNQEETKEVKNGDKYNIPMLEKSFELLELLIKYPNGLTMQETVNLLNTPKTTVFRLLNSLLNMGYLSKNIDTQQFFLSKKFLKLGLAALGESNIVEQSLSPMRALRDKIKESIMLGVFMENRIVLLEQVLGSHNFTFLLRPGTSFCLHASAPGKLTLAYLPEEELEKALETIQYTVFNKHTIENEAQLKKELERIRKIGYAVDLEEEMAGVQCIAAPIFNQFNNIVATIWTSGPSGRLTKSIFPVVAKELILTANSISTSLGYTCKQ</sequence>
<keyword evidence="3" id="KW-0804">Transcription</keyword>
<dbReference type="InterPro" id="IPR050707">
    <property type="entry name" value="HTH_MetabolicPath_Reg"/>
</dbReference>
<evidence type="ECO:0000256" key="1">
    <source>
        <dbReference type="ARBA" id="ARBA00023015"/>
    </source>
</evidence>
<dbReference type="Pfam" id="PF01614">
    <property type="entry name" value="IclR_C"/>
    <property type="match status" value="1"/>
</dbReference>
<dbReference type="InterPro" id="IPR014757">
    <property type="entry name" value="Tscrpt_reg_IclR_C"/>
</dbReference>
<evidence type="ECO:0000256" key="3">
    <source>
        <dbReference type="ARBA" id="ARBA00023163"/>
    </source>
</evidence>
<proteinExistence type="predicted"/>
<keyword evidence="1" id="KW-0805">Transcription regulation</keyword>
<name>A0A0J6FKP9_9BACT</name>
<dbReference type="SMART" id="SM00346">
    <property type="entry name" value="HTH_ICLR"/>
    <property type="match status" value="1"/>
</dbReference>
<gene>
    <name evidence="6" type="ORF">ACM15_03630</name>
</gene>